<gene>
    <name evidence="3" type="ORF">SAMN06295998_1215</name>
</gene>
<dbReference type="AlphaFoldDB" id="A0A1W2E1R6"/>
<reference evidence="3 4" key="1">
    <citation type="submission" date="2017-04" db="EMBL/GenBank/DDBJ databases">
        <authorList>
            <person name="Afonso C.L."/>
            <person name="Miller P.J."/>
            <person name="Scott M.A."/>
            <person name="Spackman E."/>
            <person name="Goraichik I."/>
            <person name="Dimitrov K.M."/>
            <person name="Suarez D.L."/>
            <person name="Swayne D.E."/>
        </authorList>
    </citation>
    <scope>NUCLEOTIDE SEQUENCE [LARGE SCALE GENOMIC DNA]</scope>
    <source>
        <strain evidence="3 4">CGMCC 1.12644</strain>
    </source>
</reference>
<evidence type="ECO:0000256" key="1">
    <source>
        <dbReference type="ARBA" id="ARBA00023172"/>
    </source>
</evidence>
<dbReference type="InterPro" id="IPR013762">
    <property type="entry name" value="Integrase-like_cat_sf"/>
</dbReference>
<evidence type="ECO:0000259" key="2">
    <source>
        <dbReference type="PROSITE" id="PS51898"/>
    </source>
</evidence>
<protein>
    <submittedName>
        <fullName evidence="3">Phage integrase family protein</fullName>
    </submittedName>
</protein>
<proteinExistence type="predicted"/>
<accession>A0A1W2E1R6</accession>
<dbReference type="InterPro" id="IPR002104">
    <property type="entry name" value="Integrase_catalytic"/>
</dbReference>
<dbReference type="InterPro" id="IPR011010">
    <property type="entry name" value="DNA_brk_join_enz"/>
</dbReference>
<dbReference type="OrthoDB" id="7222937at2"/>
<dbReference type="Proteomes" id="UP000192330">
    <property type="component" value="Unassembled WGS sequence"/>
</dbReference>
<evidence type="ECO:0000313" key="3">
    <source>
        <dbReference type="EMBL" id="SMD03781.1"/>
    </source>
</evidence>
<dbReference type="Gene3D" id="1.10.443.10">
    <property type="entry name" value="Intergrase catalytic core"/>
    <property type="match status" value="1"/>
</dbReference>
<dbReference type="PROSITE" id="PS51898">
    <property type="entry name" value="TYR_RECOMBINASE"/>
    <property type="match status" value="1"/>
</dbReference>
<organism evidence="3 4">
    <name type="scientific">Primorskyibacter flagellatus</name>
    <dbReference type="NCBI Taxonomy" id="1387277"/>
    <lineage>
        <taxon>Bacteria</taxon>
        <taxon>Pseudomonadati</taxon>
        <taxon>Pseudomonadota</taxon>
        <taxon>Alphaproteobacteria</taxon>
        <taxon>Rhodobacterales</taxon>
        <taxon>Roseobacteraceae</taxon>
        <taxon>Primorskyibacter</taxon>
    </lineage>
</organism>
<dbReference type="RefSeq" id="WP_084354181.1">
    <property type="nucleotide sequence ID" value="NZ_FWYD01000021.1"/>
</dbReference>
<dbReference type="EMBL" id="FWYD01000021">
    <property type="protein sequence ID" value="SMD03781.1"/>
    <property type="molecule type" value="Genomic_DNA"/>
</dbReference>
<dbReference type="GO" id="GO:0003677">
    <property type="term" value="F:DNA binding"/>
    <property type="evidence" value="ECO:0007669"/>
    <property type="project" value="InterPro"/>
</dbReference>
<keyword evidence="4" id="KW-1185">Reference proteome</keyword>
<dbReference type="SUPFAM" id="SSF56349">
    <property type="entry name" value="DNA breaking-rejoining enzymes"/>
    <property type="match status" value="1"/>
</dbReference>
<dbReference type="GO" id="GO:0006310">
    <property type="term" value="P:DNA recombination"/>
    <property type="evidence" value="ECO:0007669"/>
    <property type="project" value="UniProtKB-KW"/>
</dbReference>
<dbReference type="STRING" id="1387277.SAMN06295998_1215"/>
<sequence length="549" mass="62064">MPTSIVLEQSFDFLHMVWMLPKGWGKSHGRNRHGQDGRKLCPRQEISDADAKDAALLEGIMRLDTLSVPDKRRRLVQELAPRLTDGYLFVQRDMLNRIFRAALGRRRVGRDVDEDDRVVSSHAQLKGRMQNWHKAQKTSCGLPKRVSRAKRLMSWSLEHVSRLLRSPIYLGSSSQKLRSRKATARKRYIIRDAIYWVPLIMITMGVRPEEILQAAVPDVVRRGGILCLFVGDEEDAVLKNEQSRRVLPIPQILLDLGFREWVVAKSRSGETWLFPDIQPDRPHGRRSQIFGDRLRNLFKTLKLQDPREDIYAMRRTLSSKLMGLGIDTGTRQRILGHLEGTTVDKHYSDHGLLELKDLLDSVDYGIDVGHDRGFAFPIIVGTRTALQAALDVDVALSDQREVSAVQLRDAETDEIVFEATISGRKAPSTFPWNECGALEEKDVAARIISLVDDILVLRDLHLEAGATPEDIRQLLAHARTAIEGLLHCVRQIAQAWRAHRSQTTEIGANSVPSLQVRAKVSYAYSPFAANHSTTACAAWLRFGPRIANM</sequence>
<keyword evidence="1" id="KW-0233">DNA recombination</keyword>
<dbReference type="GO" id="GO:0015074">
    <property type="term" value="P:DNA integration"/>
    <property type="evidence" value="ECO:0007669"/>
    <property type="project" value="InterPro"/>
</dbReference>
<evidence type="ECO:0000313" key="4">
    <source>
        <dbReference type="Proteomes" id="UP000192330"/>
    </source>
</evidence>
<feature type="domain" description="Tyr recombinase" evidence="2">
    <location>
        <begin position="165"/>
        <end position="360"/>
    </location>
</feature>
<name>A0A1W2E1R6_9RHOB</name>